<evidence type="ECO:0000256" key="2">
    <source>
        <dbReference type="ARBA" id="ARBA00022490"/>
    </source>
</evidence>
<accession>A0AAV2BYS4</accession>
<dbReference type="CDD" id="cd00160">
    <property type="entry name" value="RhoGEF"/>
    <property type="match status" value="1"/>
</dbReference>
<dbReference type="FunFam" id="1.20.900.10:FF:000038">
    <property type="entry name" value="Myosin-M heavy chain"/>
    <property type="match status" value="1"/>
</dbReference>
<dbReference type="EMBL" id="CAXIEN010000580">
    <property type="protein sequence ID" value="CAL1300794.1"/>
    <property type="molecule type" value="Genomic_DNA"/>
</dbReference>
<feature type="region of interest" description="Disordered" evidence="3">
    <location>
        <begin position="221"/>
        <end position="243"/>
    </location>
</feature>
<dbReference type="PROSITE" id="PS50010">
    <property type="entry name" value="DH_2"/>
    <property type="match status" value="1"/>
</dbReference>
<dbReference type="InterPro" id="IPR001849">
    <property type="entry name" value="PH_domain"/>
</dbReference>
<dbReference type="InterPro" id="IPR000219">
    <property type="entry name" value="DH_dom"/>
</dbReference>
<feature type="region of interest" description="Disordered" evidence="3">
    <location>
        <begin position="816"/>
        <end position="844"/>
    </location>
</feature>
<dbReference type="InterPro" id="IPR051480">
    <property type="entry name" value="Endocytic_GEF_Adapter"/>
</dbReference>
<feature type="domain" description="PH" evidence="4">
    <location>
        <begin position="1484"/>
        <end position="1517"/>
    </location>
</feature>
<dbReference type="SMART" id="SM00325">
    <property type="entry name" value="RhoGEF"/>
    <property type="match status" value="1"/>
</dbReference>
<dbReference type="PANTHER" id="PTHR46006:SF5">
    <property type="entry name" value="DH DOMAIN-CONTAINING PROTEIN"/>
    <property type="match status" value="1"/>
</dbReference>
<feature type="region of interest" description="Disordered" evidence="3">
    <location>
        <begin position="879"/>
        <end position="950"/>
    </location>
</feature>
<reference evidence="6 7" key="1">
    <citation type="submission" date="2024-04" db="EMBL/GenBank/DDBJ databases">
        <authorList>
            <person name="Rising A."/>
            <person name="Reimegard J."/>
            <person name="Sonavane S."/>
            <person name="Akerstrom W."/>
            <person name="Nylinder S."/>
            <person name="Hedman E."/>
            <person name="Kallberg Y."/>
        </authorList>
    </citation>
    <scope>NUCLEOTIDE SEQUENCE [LARGE SCALE GENOMIC DNA]</scope>
</reference>
<feature type="compositionally biased region" description="Acidic residues" evidence="3">
    <location>
        <begin position="922"/>
        <end position="950"/>
    </location>
</feature>
<dbReference type="SUPFAM" id="SSF48065">
    <property type="entry name" value="DBL homology domain (DH-domain)"/>
    <property type="match status" value="1"/>
</dbReference>
<dbReference type="Pfam" id="PF00621">
    <property type="entry name" value="RhoGEF"/>
    <property type="match status" value="1"/>
</dbReference>
<proteinExistence type="predicted"/>
<name>A0AAV2BYS4_9ARAC</name>
<evidence type="ECO:0000259" key="4">
    <source>
        <dbReference type="PROSITE" id="PS50003"/>
    </source>
</evidence>
<keyword evidence="2" id="KW-0963">Cytoplasm</keyword>
<evidence type="ECO:0000256" key="3">
    <source>
        <dbReference type="SAM" id="MobiDB-lite"/>
    </source>
</evidence>
<evidence type="ECO:0000259" key="5">
    <source>
        <dbReference type="PROSITE" id="PS50010"/>
    </source>
</evidence>
<protein>
    <recommendedName>
        <fullName evidence="8">Myosin-M heavy chain</fullName>
    </recommendedName>
</protein>
<feature type="compositionally biased region" description="Polar residues" evidence="3">
    <location>
        <begin position="712"/>
        <end position="728"/>
    </location>
</feature>
<feature type="compositionally biased region" description="Low complexity" evidence="3">
    <location>
        <begin position="556"/>
        <end position="576"/>
    </location>
</feature>
<dbReference type="InterPro" id="IPR035899">
    <property type="entry name" value="DBL_dom_sf"/>
</dbReference>
<dbReference type="PANTHER" id="PTHR46006">
    <property type="entry name" value="RHO GUANINE NUCLEOTIDE EXCHANGE FACTOR AT 64C, ISOFORM A"/>
    <property type="match status" value="1"/>
</dbReference>
<feature type="compositionally biased region" description="Polar residues" evidence="3">
    <location>
        <begin position="539"/>
        <end position="548"/>
    </location>
</feature>
<feature type="compositionally biased region" description="Basic and acidic residues" evidence="3">
    <location>
        <begin position="508"/>
        <end position="517"/>
    </location>
</feature>
<feature type="compositionally biased region" description="Basic and acidic residues" evidence="3">
    <location>
        <begin position="221"/>
        <end position="238"/>
    </location>
</feature>
<evidence type="ECO:0000313" key="7">
    <source>
        <dbReference type="Proteomes" id="UP001497382"/>
    </source>
</evidence>
<dbReference type="Proteomes" id="UP001497382">
    <property type="component" value="Unassembled WGS sequence"/>
</dbReference>
<dbReference type="GO" id="GO:0031097">
    <property type="term" value="C:medial cortex"/>
    <property type="evidence" value="ECO:0007669"/>
    <property type="project" value="UniProtKB-ARBA"/>
</dbReference>
<feature type="domain" description="DH" evidence="5">
    <location>
        <begin position="1144"/>
        <end position="1335"/>
    </location>
</feature>
<feature type="region of interest" description="Disordered" evidence="3">
    <location>
        <begin position="494"/>
        <end position="576"/>
    </location>
</feature>
<sequence length="1540" mass="174286">MEGIRYQVETSISRNRDLMMEDRYRRLHYEGTPPQFWTQTPPKAVALTRFKRHLPAIPKKKSKESSKKGEHFDIPAYAKHYKDKYGSVSAHSTSAIYGALRAPHYHAIYGPSNMWYASVRSLNRGCPREVMYPPEAYEWRETLYEDVTKEVFSVPPPPVEIIPGPACACMVRRRPGHEGSSSSHIKSSRNQTRCKYCAPAFPSNGSPNGGLPMKTAVNSEKLKSPLVTDDKTDNKPESASRMSGYKKCVTGSSKYKSSGYKGSSVNDSGMISRKSILECDITAYDLIKKVVKTPSISEIDDSDIDDNLSDNAIAKMNKARWLKLQNKSKLSPSGGSPRQIANKKFSNKFKKSPSDNTIYSDSHSVLVGGQRIFTDNHRAKSPDLDLDCDPSDDLDVNCDSGKSRWRKLSVSDESICIPDPDYDYSDESDEGTVVSSKLRDPKFTYSPPPMRKSSSSPHNGLGYASREISKSMSSLLSDDTYIPSINVNNSVHSPLKSESMFMPSDCDNYDKSLQREDIYDENDDYEESSRYESEYRPSLPSTNSVNSKQESKYESSSDCSSSGGTLSSEYPTWTSSSSNELKSILKKKRRRDNAIQEPEDATRVFQNCKETKDSQRKKQVQFLPGCDQAFFDNVSVQDIESNFVDNDDIKTGKEYPSVISEDTYETLPEVDGDINEDENSRYECISNRDDNIPTTNHSSTIPSSPEPKETANNEQQSPRTSRTTNSADSVKADAVYPFKLLASDIPPSLPSSPPPKLPVRSSSLEDVRGRISERNVALLELKEKGNRRRRRTTLPKRRFSDLHLHILLCPKSSLCGDGSSSDDVPLTASSQRAHRSLPDSPSELDEVSSFCFDFLEKNSKEKVLSSSRSIFYVPVEAKNERTEVPESNEKSNDHPNNASKLDPRNSPVVSPSIDRKCIPPTENDELTDNCDPDDNLSPDQYDTDEDNLENDYENLDPIYEELSDVSNSSKRLTSLESNQKSFFEGASKIDILSYLEDAKERGISEGLSEDEKVIIEEEDEDPKVLSGEEDDVGEKNRVITNNNFNHKEVLLKIEEDAEKEENVEIENTVADTSKTSRISEVERNDSGVGTETSKPTRMKQLPTADWEEQLCADCDHQVEPIEEEDSGLLFSPLVCRKCEFRRCERKEIIIEFVDTELKYGRDLRIIKEEFYRPMEIAGLLARDQLVSIFLNLDELISANTKFAEKLQDALDIAMEHGDEDYSTVNLGKIFLESSSMLHAFETYCVKQASASVLLSSLEKEKELLRIFLRVSQMENTLLRRMNLPAFLMVPVQRVTRYPLLLSRLHKVTPIHHKDRNALKEAQQKVELHLEHINQQTKGVGGTKIWRRISNISASHRRLGKDIGSIKLRKMALEVLNWKQDETRFVMAGKLLFTQITDYPWNKKSKTIKFTPVHALLIALGKPNSNYRPESSSIDNPVLFPKNTGIRDASLVLMKEKNGRFVIVREPLYLGNCVISCDSDSEDVFEIQEYTTKEAYLLKGETNKDTKEWLRQLRYHAKDLGSWRKRRNALANIMINGMIRQ</sequence>
<keyword evidence="7" id="KW-1185">Reference proteome</keyword>
<evidence type="ECO:0000256" key="1">
    <source>
        <dbReference type="ARBA" id="ARBA00004496"/>
    </source>
</evidence>
<dbReference type="PROSITE" id="PS50003">
    <property type="entry name" value="PH_DOMAIN"/>
    <property type="match status" value="1"/>
</dbReference>
<dbReference type="Gene3D" id="1.20.900.10">
    <property type="entry name" value="Dbl homology (DH) domain"/>
    <property type="match status" value="1"/>
</dbReference>
<comment type="caution">
    <text evidence="6">The sequence shown here is derived from an EMBL/GenBank/DDBJ whole genome shotgun (WGS) entry which is preliminary data.</text>
</comment>
<feature type="compositionally biased region" description="Polar residues" evidence="3">
    <location>
        <begin position="692"/>
        <end position="703"/>
    </location>
</feature>
<comment type="subcellular location">
    <subcellularLocation>
        <location evidence="1">Cytoplasm</location>
    </subcellularLocation>
</comment>
<feature type="region of interest" description="Disordered" evidence="3">
    <location>
        <begin position="420"/>
        <end position="464"/>
    </location>
</feature>
<dbReference type="GO" id="GO:0005085">
    <property type="term" value="F:guanyl-nucleotide exchange factor activity"/>
    <property type="evidence" value="ECO:0007669"/>
    <property type="project" value="InterPro"/>
</dbReference>
<feature type="compositionally biased region" description="Basic and acidic residues" evidence="3">
    <location>
        <begin position="879"/>
        <end position="893"/>
    </location>
</feature>
<feature type="compositionally biased region" description="Acidic residues" evidence="3">
    <location>
        <begin position="420"/>
        <end position="430"/>
    </location>
</feature>
<gene>
    <name evidence="6" type="ORF">LARSCL_LOCUS22122</name>
</gene>
<feature type="region of interest" description="Disordered" evidence="3">
    <location>
        <begin position="686"/>
        <end position="729"/>
    </location>
</feature>
<organism evidence="6 7">
    <name type="scientific">Larinioides sclopetarius</name>
    <dbReference type="NCBI Taxonomy" id="280406"/>
    <lineage>
        <taxon>Eukaryota</taxon>
        <taxon>Metazoa</taxon>
        <taxon>Ecdysozoa</taxon>
        <taxon>Arthropoda</taxon>
        <taxon>Chelicerata</taxon>
        <taxon>Arachnida</taxon>
        <taxon>Araneae</taxon>
        <taxon>Araneomorphae</taxon>
        <taxon>Entelegynae</taxon>
        <taxon>Araneoidea</taxon>
        <taxon>Araneidae</taxon>
        <taxon>Larinioides</taxon>
    </lineage>
</organism>
<evidence type="ECO:0008006" key="8">
    <source>
        <dbReference type="Google" id="ProtNLM"/>
    </source>
</evidence>
<dbReference type="GO" id="GO:0035025">
    <property type="term" value="P:positive regulation of Rho protein signal transduction"/>
    <property type="evidence" value="ECO:0007669"/>
    <property type="project" value="TreeGrafter"/>
</dbReference>
<evidence type="ECO:0000313" key="6">
    <source>
        <dbReference type="EMBL" id="CAL1300794.1"/>
    </source>
</evidence>